<dbReference type="Gene3D" id="3.40.50.2300">
    <property type="match status" value="1"/>
</dbReference>
<organism evidence="3">
    <name type="scientific">anaerobic digester metagenome</name>
    <dbReference type="NCBI Taxonomy" id="1263854"/>
    <lineage>
        <taxon>unclassified sequences</taxon>
        <taxon>metagenomes</taxon>
        <taxon>ecological metagenomes</taxon>
    </lineage>
</organism>
<dbReference type="EMBL" id="CAADRM010000115">
    <property type="protein sequence ID" value="VFU16067.1"/>
    <property type="molecule type" value="Genomic_DNA"/>
</dbReference>
<dbReference type="PANTHER" id="PTHR44591:SF3">
    <property type="entry name" value="RESPONSE REGULATORY DOMAIN-CONTAINING PROTEIN"/>
    <property type="match status" value="1"/>
</dbReference>
<dbReference type="CDD" id="cd00156">
    <property type="entry name" value="REC"/>
    <property type="match status" value="1"/>
</dbReference>
<dbReference type="GO" id="GO:0000160">
    <property type="term" value="P:phosphorelay signal transduction system"/>
    <property type="evidence" value="ECO:0007669"/>
    <property type="project" value="InterPro"/>
</dbReference>
<feature type="domain" description="Response regulatory" evidence="2">
    <location>
        <begin position="8"/>
        <end position="129"/>
    </location>
</feature>
<dbReference type="PROSITE" id="PS50110">
    <property type="entry name" value="RESPONSE_REGULATORY"/>
    <property type="match status" value="1"/>
</dbReference>
<dbReference type="SMART" id="SM00448">
    <property type="entry name" value="REC"/>
    <property type="match status" value="1"/>
</dbReference>
<accession>A0A485M328</accession>
<dbReference type="InterPro" id="IPR050595">
    <property type="entry name" value="Bact_response_regulator"/>
</dbReference>
<protein>
    <submittedName>
        <fullName evidence="3">Response regulator of RpoS</fullName>
    </submittedName>
</protein>
<dbReference type="AlphaFoldDB" id="A0A485M328"/>
<keyword evidence="1" id="KW-0597">Phosphoprotein</keyword>
<sequence>MSVKRKKIVLIVDDKREIRSFIRAIIENNFEEYDLDILTAPSSDTALQMIEQRRGNIDIVSTNISRPGMDGVVFVHFVKFKYPHIKVLICSGSAKMSDLEELFEGKLADAYIRKPIREKDFINKVKNIFETQKLVRLSFPG</sequence>
<dbReference type="Pfam" id="PF00072">
    <property type="entry name" value="Response_reg"/>
    <property type="match status" value="1"/>
</dbReference>
<evidence type="ECO:0000256" key="1">
    <source>
        <dbReference type="ARBA" id="ARBA00022553"/>
    </source>
</evidence>
<reference evidence="3" key="1">
    <citation type="submission" date="2019-03" db="EMBL/GenBank/DDBJ databases">
        <authorList>
            <person name="Hao L."/>
        </authorList>
    </citation>
    <scope>NUCLEOTIDE SEQUENCE</scope>
</reference>
<evidence type="ECO:0000259" key="2">
    <source>
        <dbReference type="PROSITE" id="PS50110"/>
    </source>
</evidence>
<dbReference type="PANTHER" id="PTHR44591">
    <property type="entry name" value="STRESS RESPONSE REGULATOR PROTEIN 1"/>
    <property type="match status" value="1"/>
</dbReference>
<evidence type="ECO:0000313" key="3">
    <source>
        <dbReference type="EMBL" id="VFU16067.1"/>
    </source>
</evidence>
<name>A0A485M328_9ZZZZ</name>
<dbReference type="InterPro" id="IPR001789">
    <property type="entry name" value="Sig_transdc_resp-reg_receiver"/>
</dbReference>
<dbReference type="InterPro" id="IPR011006">
    <property type="entry name" value="CheY-like_superfamily"/>
</dbReference>
<proteinExistence type="predicted"/>
<dbReference type="SUPFAM" id="SSF52172">
    <property type="entry name" value="CheY-like"/>
    <property type="match status" value="1"/>
</dbReference>
<gene>
    <name evidence="3" type="ORF">SCFA_500007</name>
</gene>